<evidence type="ECO:0000313" key="1">
    <source>
        <dbReference type="EMBL" id="KXI30357.1"/>
    </source>
</evidence>
<reference evidence="2" key="1">
    <citation type="submission" date="2016-02" db="EMBL/GenBank/DDBJ databases">
        <authorList>
            <person name="Schultz-Johansen M."/>
            <person name="Glaring M.A."/>
            <person name="Bech P.K."/>
            <person name="Stougaard P."/>
        </authorList>
    </citation>
    <scope>NUCLEOTIDE SEQUENCE [LARGE SCALE GENOMIC DNA]</scope>
    <source>
        <strain evidence="2">S66</strain>
    </source>
</reference>
<keyword evidence="2" id="KW-1185">Reference proteome</keyword>
<accession>A0A136A557</accession>
<evidence type="ECO:0008006" key="3">
    <source>
        <dbReference type="Google" id="ProtNLM"/>
    </source>
</evidence>
<name>A0A136A557_9ALTE</name>
<dbReference type="AlphaFoldDB" id="A0A136A557"/>
<dbReference type="RefSeq" id="WP_068374647.1">
    <property type="nucleotide sequence ID" value="NZ_LSNE01000003.1"/>
</dbReference>
<dbReference type="Proteomes" id="UP000070299">
    <property type="component" value="Unassembled WGS sequence"/>
</dbReference>
<dbReference type="OrthoDB" id="8903822at2"/>
<sequence length="146" mass="16964">MFEQHGKFQLACEQNIIIFIAEGAWNYEASLNATTQIKYIIDRLEHKQHAFIFETQHVEGMTPDAFSTWSDAVNYWLEHGFRAIARVTDPSESHYKMFIEPFDLRLKDLMPLTFTDDLASAVNWLHGLGYRGFEQGIDLTKFVSNQ</sequence>
<comment type="caution">
    <text evidence="1">The sequence shown here is derived from an EMBL/GenBank/DDBJ whole genome shotgun (WGS) entry which is preliminary data.</text>
</comment>
<proteinExistence type="predicted"/>
<gene>
    <name evidence="1" type="ORF">AX660_10310</name>
</gene>
<organism evidence="1 2">
    <name type="scientific">Paraglaciecola hydrolytica</name>
    <dbReference type="NCBI Taxonomy" id="1799789"/>
    <lineage>
        <taxon>Bacteria</taxon>
        <taxon>Pseudomonadati</taxon>
        <taxon>Pseudomonadota</taxon>
        <taxon>Gammaproteobacteria</taxon>
        <taxon>Alteromonadales</taxon>
        <taxon>Alteromonadaceae</taxon>
        <taxon>Paraglaciecola</taxon>
    </lineage>
</organism>
<dbReference type="EMBL" id="LSNE01000003">
    <property type="protein sequence ID" value="KXI30357.1"/>
    <property type="molecule type" value="Genomic_DNA"/>
</dbReference>
<evidence type="ECO:0000313" key="2">
    <source>
        <dbReference type="Proteomes" id="UP000070299"/>
    </source>
</evidence>
<protein>
    <recommendedName>
        <fullName evidence="3">STAS/SEC14 domain-containing protein</fullName>
    </recommendedName>
</protein>